<name>A0A2T1HVB4_9HYPH</name>
<accession>A0A2T1HVB4</accession>
<proteinExistence type="predicted"/>
<sequence length="169" mass="17529">MANQASFTPEEWARVVGSPMVAGLAITAADPSGLWGLLKEAMSGGWVLLEAKQDANANPLVKAVADGLSNSQTRTAARDWLGSRFKGAQAADLKARALQELRDVAQILDAKAPEDAAAFKLWLQHVAEKAAEAGNEGGFLGFGGVQVSEAEKATLAEISATLNGASPTI</sequence>
<keyword evidence="2" id="KW-1185">Reference proteome</keyword>
<protein>
    <submittedName>
        <fullName evidence="1">Uncharacterized protein</fullName>
    </submittedName>
</protein>
<organism evidence="1 2">
    <name type="scientific">Alsobacter soli</name>
    <dbReference type="NCBI Taxonomy" id="2109933"/>
    <lineage>
        <taxon>Bacteria</taxon>
        <taxon>Pseudomonadati</taxon>
        <taxon>Pseudomonadota</taxon>
        <taxon>Alphaproteobacteria</taxon>
        <taxon>Hyphomicrobiales</taxon>
        <taxon>Alsobacteraceae</taxon>
        <taxon>Alsobacter</taxon>
    </lineage>
</organism>
<dbReference type="EMBL" id="PVZS01000007">
    <property type="protein sequence ID" value="PSC05605.1"/>
    <property type="molecule type" value="Genomic_DNA"/>
</dbReference>
<dbReference type="AlphaFoldDB" id="A0A2T1HVB4"/>
<evidence type="ECO:0000313" key="2">
    <source>
        <dbReference type="Proteomes" id="UP000239772"/>
    </source>
</evidence>
<comment type="caution">
    <text evidence="1">The sequence shown here is derived from an EMBL/GenBank/DDBJ whole genome shotgun (WGS) entry which is preliminary data.</text>
</comment>
<gene>
    <name evidence="1" type="ORF">SLNSH_08495</name>
</gene>
<reference evidence="2" key="1">
    <citation type="submission" date="2018-03" db="EMBL/GenBank/DDBJ databases">
        <authorList>
            <person name="Sun L."/>
            <person name="Liu H."/>
            <person name="Chen W."/>
            <person name="Huang K."/>
            <person name="Liu W."/>
            <person name="Gao X."/>
        </authorList>
    </citation>
    <scope>NUCLEOTIDE SEQUENCE [LARGE SCALE GENOMIC DNA]</scope>
    <source>
        <strain evidence="2">SH9</strain>
    </source>
</reference>
<dbReference type="Proteomes" id="UP000239772">
    <property type="component" value="Unassembled WGS sequence"/>
</dbReference>
<evidence type="ECO:0000313" key="1">
    <source>
        <dbReference type="EMBL" id="PSC05605.1"/>
    </source>
</evidence>
<dbReference type="OrthoDB" id="159745at2"/>